<dbReference type="InterPro" id="IPR036388">
    <property type="entry name" value="WH-like_DNA-bd_sf"/>
</dbReference>
<dbReference type="PROSITE" id="PS50921">
    <property type="entry name" value="ANTAR"/>
    <property type="match status" value="1"/>
</dbReference>
<proteinExistence type="predicted"/>
<dbReference type="AlphaFoldDB" id="A0A5N6MFE3"/>
<dbReference type="InterPro" id="IPR005561">
    <property type="entry name" value="ANTAR"/>
</dbReference>
<dbReference type="Gene3D" id="1.10.10.10">
    <property type="entry name" value="Winged helix-like DNA-binding domain superfamily/Winged helix DNA-binding domain"/>
    <property type="match status" value="1"/>
</dbReference>
<dbReference type="SMART" id="SM01012">
    <property type="entry name" value="ANTAR"/>
    <property type="match status" value="1"/>
</dbReference>
<organism evidence="4 5">
    <name type="scientific">Arthrobacter yangruifuii</name>
    <dbReference type="NCBI Taxonomy" id="2606616"/>
    <lineage>
        <taxon>Bacteria</taxon>
        <taxon>Bacillati</taxon>
        <taxon>Actinomycetota</taxon>
        <taxon>Actinomycetes</taxon>
        <taxon>Micrococcales</taxon>
        <taxon>Micrococcaceae</taxon>
        <taxon>Arthrobacter</taxon>
    </lineage>
</organism>
<sequence length="238" mass="24053">MVKAPPQSVVEELVAVLLAGSSTEMFLAEAAAAAARRLGLPPPDGCSIAVSRRRRPVLAVCTSGLEGLHAGGEYGPGSPGGVVLGGGPDVVVADLAASHRWTALSGAADHGIRAFAAVALPLEGDRGVLSCYAGSAYAFGPAEMAAVHAVAAETAKALRLALLLDAQTNRAANLQSALESRTVVDLAAGIIMGQNGCSQQAAIDILRSVSNSRNIKIRNVAAGVVAAVSDRVSTHFDE</sequence>
<dbReference type="SUPFAM" id="SSF52172">
    <property type="entry name" value="CheY-like"/>
    <property type="match status" value="1"/>
</dbReference>
<dbReference type="GO" id="GO:0003723">
    <property type="term" value="F:RNA binding"/>
    <property type="evidence" value="ECO:0007669"/>
    <property type="project" value="InterPro"/>
</dbReference>
<dbReference type="Proteomes" id="UP000326852">
    <property type="component" value="Unassembled WGS sequence"/>
</dbReference>
<accession>A0A5N6MFE3</accession>
<evidence type="ECO:0000256" key="1">
    <source>
        <dbReference type="ARBA" id="ARBA00023015"/>
    </source>
</evidence>
<keyword evidence="1" id="KW-0805">Transcription regulation</keyword>
<keyword evidence="2" id="KW-0804">Transcription</keyword>
<evidence type="ECO:0000313" key="5">
    <source>
        <dbReference type="Proteomes" id="UP000326852"/>
    </source>
</evidence>
<dbReference type="EMBL" id="VTFX01000005">
    <property type="protein sequence ID" value="KAD3515186.1"/>
    <property type="molecule type" value="Genomic_DNA"/>
</dbReference>
<keyword evidence="5" id="KW-1185">Reference proteome</keyword>
<feature type="domain" description="ANTAR" evidence="3">
    <location>
        <begin position="164"/>
        <end position="225"/>
    </location>
</feature>
<dbReference type="SUPFAM" id="SSF55781">
    <property type="entry name" value="GAF domain-like"/>
    <property type="match status" value="1"/>
</dbReference>
<dbReference type="InterPro" id="IPR011006">
    <property type="entry name" value="CheY-like_superfamily"/>
</dbReference>
<dbReference type="Pfam" id="PF03861">
    <property type="entry name" value="ANTAR"/>
    <property type="match status" value="1"/>
</dbReference>
<name>A0A5N6MFE3_9MICC</name>
<dbReference type="InterPro" id="IPR029016">
    <property type="entry name" value="GAF-like_dom_sf"/>
</dbReference>
<gene>
    <name evidence="4" type="ORF">GD627_12915</name>
</gene>
<evidence type="ECO:0000259" key="3">
    <source>
        <dbReference type="PROSITE" id="PS50921"/>
    </source>
</evidence>
<protein>
    <submittedName>
        <fullName evidence="4">ANTAR domain-containing protein</fullName>
    </submittedName>
</protein>
<dbReference type="RefSeq" id="WP_152272835.1">
    <property type="nucleotide sequence ID" value="NZ_VTFX01000005.1"/>
</dbReference>
<evidence type="ECO:0000313" key="4">
    <source>
        <dbReference type="EMBL" id="KAD3515186.1"/>
    </source>
</evidence>
<reference evidence="4 5" key="1">
    <citation type="submission" date="2019-08" db="EMBL/GenBank/DDBJ databases">
        <title>Arthrobacter sp. nov., isolated from plateau pika and Tibetan wild ass.</title>
        <authorList>
            <person name="Ge Y."/>
        </authorList>
    </citation>
    <scope>NUCLEOTIDE SEQUENCE [LARGE SCALE GENOMIC DNA]</scope>
    <source>
        <strain evidence="4 5">785</strain>
    </source>
</reference>
<evidence type="ECO:0000256" key="2">
    <source>
        <dbReference type="ARBA" id="ARBA00023163"/>
    </source>
</evidence>
<comment type="caution">
    <text evidence="4">The sequence shown here is derived from an EMBL/GenBank/DDBJ whole genome shotgun (WGS) entry which is preliminary data.</text>
</comment>
<dbReference type="Gene3D" id="3.30.450.40">
    <property type="match status" value="1"/>
</dbReference>